<reference evidence="1" key="1">
    <citation type="submission" date="2023-04" db="EMBL/GenBank/DDBJ databases">
        <title>A new Streptococcus species isolated from the patient with bacteremia.</title>
        <authorList>
            <person name="Chen Y.-S."/>
            <person name="Lee C.-Y."/>
            <person name="Chan C.-K."/>
        </authorList>
    </citation>
    <scope>NUCLEOTIDE SEQUENCE</scope>
    <source>
        <strain evidence="1">ST22-14</strain>
    </source>
</reference>
<proteinExistence type="predicted"/>
<comment type="caution">
    <text evidence="1">The sequence shown here is derived from an EMBL/GenBank/DDBJ whole genome shotgun (WGS) entry which is preliminary data.</text>
</comment>
<dbReference type="EMBL" id="JARZZP010000004">
    <property type="protein sequence ID" value="MDI1473666.1"/>
    <property type="molecule type" value="Genomic_DNA"/>
</dbReference>
<evidence type="ECO:0000313" key="1">
    <source>
        <dbReference type="EMBL" id="MDI1473666.1"/>
    </source>
</evidence>
<dbReference type="Proteomes" id="UP001160991">
    <property type="component" value="Unassembled WGS sequence"/>
</dbReference>
<name>A0ABT6PCE2_9STRE</name>
<protein>
    <submittedName>
        <fullName evidence="1">Immunity 70 family protein</fullName>
    </submittedName>
</protein>
<keyword evidence="2" id="KW-1185">Reference proteome</keyword>
<sequence>MSVGLMVGYNWWTVGEGSFFNSFFSTIYVQLENKDWGSKYPVIMNKLYFGDIPLEDIESGIAELLSIQEELKKFPPHDIIWDFEDLSVTPPWGNQIASHITNLSQYFITSSGSDLFEVMLTCFRFALEEGQNVVVKSI</sequence>
<gene>
    <name evidence="1" type="ORF">QEZ38_03045</name>
</gene>
<organism evidence="1 2">
    <name type="scientific">Streptococcus taonis</name>
    <dbReference type="NCBI Taxonomy" id="3041623"/>
    <lineage>
        <taxon>Bacteria</taxon>
        <taxon>Bacillati</taxon>
        <taxon>Bacillota</taxon>
        <taxon>Bacilli</taxon>
        <taxon>Lactobacillales</taxon>
        <taxon>Streptococcaceae</taxon>
        <taxon>Streptococcus</taxon>
    </lineage>
</organism>
<dbReference type="Pfam" id="PF15601">
    <property type="entry name" value="Imm70"/>
    <property type="match status" value="1"/>
</dbReference>
<accession>A0ABT6PCE2</accession>
<dbReference type="InterPro" id="IPR028185">
    <property type="entry name" value="Imm70"/>
</dbReference>
<dbReference type="RefSeq" id="WP_248034159.1">
    <property type="nucleotide sequence ID" value="NZ_JARZZP010000004.1"/>
</dbReference>
<evidence type="ECO:0000313" key="2">
    <source>
        <dbReference type="Proteomes" id="UP001160991"/>
    </source>
</evidence>